<comment type="caution">
    <text evidence="2">The sequence shown here is derived from an EMBL/GenBank/DDBJ whole genome shotgun (WGS) entry which is preliminary data.</text>
</comment>
<dbReference type="RefSeq" id="XP_056488154.1">
    <property type="nucleotide sequence ID" value="XM_056632603.1"/>
</dbReference>
<dbReference type="SUPFAM" id="SSF53474">
    <property type="entry name" value="alpha/beta-Hydrolases"/>
    <property type="match status" value="1"/>
</dbReference>
<dbReference type="GeneID" id="81371583"/>
<protein>
    <recommendedName>
        <fullName evidence="1">Xaa-Pro dipeptidyl-peptidase-like domain-containing protein</fullName>
    </recommendedName>
</protein>
<name>A0A9W9W031_9EURO</name>
<evidence type="ECO:0000259" key="1">
    <source>
        <dbReference type="Pfam" id="PF02129"/>
    </source>
</evidence>
<dbReference type="GO" id="GO:0016787">
    <property type="term" value="F:hydrolase activity"/>
    <property type="evidence" value="ECO:0007669"/>
    <property type="project" value="InterPro"/>
</dbReference>
<feature type="domain" description="Xaa-Pro dipeptidyl-peptidase-like" evidence="1">
    <location>
        <begin position="148"/>
        <end position="280"/>
    </location>
</feature>
<dbReference type="PANTHER" id="PTHR22946">
    <property type="entry name" value="DIENELACTONE HYDROLASE DOMAIN-CONTAINING PROTEIN-RELATED"/>
    <property type="match status" value="1"/>
</dbReference>
<dbReference type="GO" id="GO:0072330">
    <property type="term" value="P:monocarboxylic acid biosynthetic process"/>
    <property type="evidence" value="ECO:0007669"/>
    <property type="project" value="UniProtKB-ARBA"/>
</dbReference>
<dbReference type="InterPro" id="IPR050261">
    <property type="entry name" value="FrsA_esterase"/>
</dbReference>
<reference evidence="2" key="1">
    <citation type="submission" date="2022-12" db="EMBL/GenBank/DDBJ databases">
        <authorList>
            <person name="Petersen C."/>
        </authorList>
    </citation>
    <scope>NUCLEOTIDE SEQUENCE</scope>
    <source>
        <strain evidence="2">IBT 29677</strain>
    </source>
</reference>
<reference evidence="2" key="2">
    <citation type="journal article" date="2023" name="IMA Fungus">
        <title>Comparative genomic study of the Penicillium genus elucidates a diverse pangenome and 15 lateral gene transfer events.</title>
        <authorList>
            <person name="Petersen C."/>
            <person name="Sorensen T."/>
            <person name="Nielsen M.R."/>
            <person name="Sondergaard T.E."/>
            <person name="Sorensen J.L."/>
            <person name="Fitzpatrick D.A."/>
            <person name="Frisvad J.C."/>
            <person name="Nielsen K.L."/>
        </authorList>
    </citation>
    <scope>NUCLEOTIDE SEQUENCE</scope>
    <source>
        <strain evidence="2">IBT 29677</strain>
    </source>
</reference>
<dbReference type="AlphaFoldDB" id="A0A9W9W031"/>
<dbReference type="EMBL" id="JAPZBU010000008">
    <property type="protein sequence ID" value="KAJ5392476.1"/>
    <property type="molecule type" value="Genomic_DNA"/>
</dbReference>
<dbReference type="Pfam" id="PF02129">
    <property type="entry name" value="Peptidase_S15"/>
    <property type="match status" value="1"/>
</dbReference>
<evidence type="ECO:0000313" key="3">
    <source>
        <dbReference type="Proteomes" id="UP001147747"/>
    </source>
</evidence>
<dbReference type="Gene3D" id="1.20.1440.110">
    <property type="entry name" value="acylaminoacyl peptidase"/>
    <property type="match status" value="1"/>
</dbReference>
<dbReference type="GO" id="GO:0017000">
    <property type="term" value="P:antibiotic biosynthetic process"/>
    <property type="evidence" value="ECO:0007669"/>
    <property type="project" value="UniProtKB-ARBA"/>
</dbReference>
<sequence length="403" mass="44257">MLPLSPDGAFNFEILRTLALSRYRGADIGEVLEAAEHIEPGNTESFHDAFASLASRVLAQADGINAKDHPISARDAYFRAASYFRAADFFIHGNPDDPRINSLWTQQTLAFDKAIALLPIPGERVILPADGFNVHGIFFRADESFSSPRPTLILGNGYDGAQEEMLHVSGFAALERGYNVIVYEGPGQPTIRRGQSQGFIHDWEKAVTPVVDFLFQQPEVDSARIGLLGYSLGGYLSVRAAAFEHRLAAVIAVDGLWDIYKSFANNLLPPEWIKSFEAGDATSLNDQIDEFRSQSDNSTTLRWIIDQGLWSFNVENLNGLLDGIKKMTLQGLEGQIQCPLYVGDAADDHFFQGQPGLVKENIGANATLDTLTAADGAGHHCHVGAAVIMNQRLLDWFHDIVLK</sequence>
<dbReference type="Gene3D" id="3.40.50.1820">
    <property type="entry name" value="alpha/beta hydrolase"/>
    <property type="match status" value="1"/>
</dbReference>
<accession>A0A9W9W031</accession>
<evidence type="ECO:0000313" key="2">
    <source>
        <dbReference type="EMBL" id="KAJ5392476.1"/>
    </source>
</evidence>
<dbReference type="OrthoDB" id="249703at2759"/>
<keyword evidence="3" id="KW-1185">Reference proteome</keyword>
<dbReference type="PANTHER" id="PTHR22946:SF12">
    <property type="entry name" value="CONIDIAL PIGMENT BIOSYNTHESIS PROTEIN AYG1 (AFU_ORTHOLOGUE AFUA_2G17550)"/>
    <property type="match status" value="1"/>
</dbReference>
<dbReference type="InterPro" id="IPR000383">
    <property type="entry name" value="Xaa-Pro-like_dom"/>
</dbReference>
<dbReference type="InterPro" id="IPR029058">
    <property type="entry name" value="AB_hydrolase_fold"/>
</dbReference>
<dbReference type="Proteomes" id="UP001147747">
    <property type="component" value="Unassembled WGS sequence"/>
</dbReference>
<proteinExistence type="predicted"/>
<gene>
    <name evidence="2" type="ORF">N7509_007966</name>
</gene>
<organism evidence="2 3">
    <name type="scientific">Penicillium cosmopolitanum</name>
    <dbReference type="NCBI Taxonomy" id="1131564"/>
    <lineage>
        <taxon>Eukaryota</taxon>
        <taxon>Fungi</taxon>
        <taxon>Dikarya</taxon>
        <taxon>Ascomycota</taxon>
        <taxon>Pezizomycotina</taxon>
        <taxon>Eurotiomycetes</taxon>
        <taxon>Eurotiomycetidae</taxon>
        <taxon>Eurotiales</taxon>
        <taxon>Aspergillaceae</taxon>
        <taxon>Penicillium</taxon>
    </lineage>
</organism>